<evidence type="ECO:0000313" key="8">
    <source>
        <dbReference type="EMBL" id="CAG9180216.1"/>
    </source>
</evidence>
<gene>
    <name evidence="8" type="primary">btuD_11</name>
    <name evidence="8" type="ORF">LMG23994_04371</name>
</gene>
<keyword evidence="3" id="KW-1003">Cell membrane</keyword>
<dbReference type="Pfam" id="PF14524">
    <property type="entry name" value="Wzt_C"/>
    <property type="match status" value="1"/>
</dbReference>
<feature type="domain" description="ABC transporter" evidence="7">
    <location>
        <begin position="43"/>
        <end position="265"/>
    </location>
</feature>
<dbReference type="InterPro" id="IPR050683">
    <property type="entry name" value="Bact_Polysacc_Export_ATP-bd"/>
</dbReference>
<protein>
    <submittedName>
        <fullName evidence="8">Vitamin B12 import ATP-binding protein BtuD</fullName>
    </submittedName>
</protein>
<dbReference type="CDD" id="cd03220">
    <property type="entry name" value="ABC_KpsT_Wzt"/>
    <property type="match status" value="1"/>
</dbReference>
<keyword evidence="9" id="KW-1185">Reference proteome</keyword>
<name>A0ABM8XJ50_9BURK</name>
<keyword evidence="4" id="KW-0472">Membrane</keyword>
<keyword evidence="5" id="KW-0547">Nucleotide-binding</keyword>
<dbReference type="InterPro" id="IPR017871">
    <property type="entry name" value="ABC_transporter-like_CS"/>
</dbReference>
<proteinExistence type="inferred from homology"/>
<dbReference type="InterPro" id="IPR003593">
    <property type="entry name" value="AAA+_ATPase"/>
</dbReference>
<evidence type="ECO:0000256" key="6">
    <source>
        <dbReference type="ARBA" id="ARBA00022840"/>
    </source>
</evidence>
<dbReference type="InterPro" id="IPR029439">
    <property type="entry name" value="Wzt_C"/>
</dbReference>
<dbReference type="SMART" id="SM00382">
    <property type="entry name" value="AAA"/>
    <property type="match status" value="1"/>
</dbReference>
<dbReference type="Proteomes" id="UP000701702">
    <property type="component" value="Unassembled WGS sequence"/>
</dbReference>
<dbReference type="Gene3D" id="3.40.50.300">
    <property type="entry name" value="P-loop containing nucleotide triphosphate hydrolases"/>
    <property type="match status" value="1"/>
</dbReference>
<organism evidence="8 9">
    <name type="scientific">Cupriavidus pinatubonensis</name>
    <dbReference type="NCBI Taxonomy" id="248026"/>
    <lineage>
        <taxon>Bacteria</taxon>
        <taxon>Pseudomonadati</taxon>
        <taxon>Pseudomonadota</taxon>
        <taxon>Betaproteobacteria</taxon>
        <taxon>Burkholderiales</taxon>
        <taxon>Burkholderiaceae</taxon>
        <taxon>Cupriavidus</taxon>
    </lineage>
</organism>
<comment type="caution">
    <text evidence="8">The sequence shown here is derived from an EMBL/GenBank/DDBJ whole genome shotgun (WGS) entry which is preliminary data.</text>
</comment>
<dbReference type="Pfam" id="PF00005">
    <property type="entry name" value="ABC_tran"/>
    <property type="match status" value="1"/>
</dbReference>
<dbReference type="Gene3D" id="2.70.50.60">
    <property type="entry name" value="abc- transporter (atp binding component) like domain"/>
    <property type="match status" value="1"/>
</dbReference>
<dbReference type="PANTHER" id="PTHR46743:SF2">
    <property type="entry name" value="TEICHOIC ACIDS EXPORT ATP-BINDING PROTEIN TAGH"/>
    <property type="match status" value="1"/>
</dbReference>
<dbReference type="PANTHER" id="PTHR46743">
    <property type="entry name" value="TEICHOIC ACIDS EXPORT ATP-BINDING PROTEIN TAGH"/>
    <property type="match status" value="1"/>
</dbReference>
<reference evidence="8 9" key="1">
    <citation type="submission" date="2021-08" db="EMBL/GenBank/DDBJ databases">
        <authorList>
            <person name="Peeters C."/>
        </authorList>
    </citation>
    <scope>NUCLEOTIDE SEQUENCE [LARGE SCALE GENOMIC DNA]</scope>
    <source>
        <strain evidence="8 9">LMG 23994</strain>
    </source>
</reference>
<keyword evidence="2" id="KW-0813">Transport</keyword>
<comment type="similarity">
    <text evidence="1">Belongs to the ABC transporter superfamily.</text>
</comment>
<dbReference type="PROSITE" id="PS50893">
    <property type="entry name" value="ABC_TRANSPORTER_2"/>
    <property type="match status" value="1"/>
</dbReference>
<evidence type="ECO:0000259" key="7">
    <source>
        <dbReference type="PROSITE" id="PS50893"/>
    </source>
</evidence>
<accession>A0ABM8XJ50</accession>
<evidence type="ECO:0000313" key="9">
    <source>
        <dbReference type="Proteomes" id="UP000701702"/>
    </source>
</evidence>
<evidence type="ECO:0000256" key="3">
    <source>
        <dbReference type="ARBA" id="ARBA00022475"/>
    </source>
</evidence>
<dbReference type="InterPro" id="IPR027417">
    <property type="entry name" value="P-loop_NTPase"/>
</dbReference>
<keyword evidence="4" id="KW-0997">Cell inner membrane</keyword>
<dbReference type="InterPro" id="IPR015860">
    <property type="entry name" value="ABC_transpr_TagH-like"/>
</dbReference>
<evidence type="ECO:0000256" key="2">
    <source>
        <dbReference type="ARBA" id="ARBA00022448"/>
    </source>
</evidence>
<dbReference type="SUPFAM" id="SSF52540">
    <property type="entry name" value="P-loop containing nucleoside triphosphate hydrolases"/>
    <property type="match status" value="1"/>
</dbReference>
<keyword evidence="6 8" id="KW-0067">ATP-binding</keyword>
<evidence type="ECO:0000256" key="1">
    <source>
        <dbReference type="ARBA" id="ARBA00005417"/>
    </source>
</evidence>
<dbReference type="PROSITE" id="PS00211">
    <property type="entry name" value="ABC_TRANSPORTER_1"/>
    <property type="match status" value="1"/>
</dbReference>
<evidence type="ECO:0000256" key="4">
    <source>
        <dbReference type="ARBA" id="ARBA00022519"/>
    </source>
</evidence>
<dbReference type="InterPro" id="IPR003439">
    <property type="entry name" value="ABC_transporter-like_ATP-bd"/>
</dbReference>
<dbReference type="EMBL" id="CAJZAF010000026">
    <property type="protein sequence ID" value="CAG9180216.1"/>
    <property type="molecule type" value="Genomic_DNA"/>
</dbReference>
<dbReference type="GO" id="GO:0005524">
    <property type="term" value="F:ATP binding"/>
    <property type="evidence" value="ECO:0007669"/>
    <property type="project" value="UniProtKB-KW"/>
</dbReference>
<sequence length="415" mass="45649">MSSESAIHIEGLSKVFNTYDRPRDRLLQSLYGVGARVAPSSGLRRRFAHRSQACARPFWALHDIHLDIKRGDTVGIIGRNGSGKSTLLQIICGTLAPSSGDMAVNGRVAALLELGSGFNPEFTGRENVYLNGQLLGLTREQVSERFEQITAFADIGDFIDQPVKTYSSGMFVRLAFAIAIHVDPEILIVDEALAVGDIQFQLKCIERMEQVRERGTTILFVSHALEQIKRFCTTAIWLEKGKVRMAGQANFVSDQYRDAMLMQSSNQAPTAHGPRVDVANGVPALIKSTRVSATTLAPFDPLSVRVEYVVGDRSLPKLLLGVAIRDAKGTYIFGPNTHLDKVQIPYEPGMHVVEYIIPKVPLLTGTYVLDVGLFSDSGLVCIDYHGAASQVNVVAEYFSEGLVYIDHEWRVVNRG</sequence>
<dbReference type="RefSeq" id="WP_224005751.1">
    <property type="nucleotide sequence ID" value="NZ_CAJZAF010000026.1"/>
</dbReference>
<evidence type="ECO:0000256" key="5">
    <source>
        <dbReference type="ARBA" id="ARBA00022741"/>
    </source>
</evidence>
<dbReference type="CDD" id="cd10147">
    <property type="entry name" value="Wzt_C-like"/>
    <property type="match status" value="1"/>
</dbReference>